<keyword evidence="2" id="KW-1185">Reference proteome</keyword>
<dbReference type="EMBL" id="FWWY01000001">
    <property type="protein sequence ID" value="SMC06702.1"/>
    <property type="molecule type" value="Genomic_DNA"/>
</dbReference>
<reference evidence="2" key="1">
    <citation type="submission" date="2017-04" db="EMBL/GenBank/DDBJ databases">
        <authorList>
            <person name="Varghese N."/>
            <person name="Submissions S."/>
        </authorList>
    </citation>
    <scope>NUCLEOTIDE SEQUENCE [LARGE SCALE GENOMIC DNA]</scope>
    <source>
        <strain evidence="2">DSM 9293</strain>
    </source>
</reference>
<organism evidence="1 2">
    <name type="scientific">Sulfobacillus thermosulfidooxidans (strain DSM 9293 / VKM B-1269 / AT-1)</name>
    <dbReference type="NCBI Taxonomy" id="929705"/>
    <lineage>
        <taxon>Bacteria</taxon>
        <taxon>Bacillati</taxon>
        <taxon>Bacillota</taxon>
        <taxon>Clostridia</taxon>
        <taxon>Eubacteriales</taxon>
        <taxon>Clostridiales Family XVII. Incertae Sedis</taxon>
        <taxon>Sulfobacillus</taxon>
    </lineage>
</organism>
<dbReference type="RefSeq" id="WP_084661681.1">
    <property type="nucleotide sequence ID" value="NZ_FWWY01000001.1"/>
</dbReference>
<dbReference type="Proteomes" id="UP000192660">
    <property type="component" value="Unassembled WGS sequence"/>
</dbReference>
<dbReference type="AlphaFoldDB" id="A0A1W1WKJ7"/>
<dbReference type="OrthoDB" id="2082751at2"/>
<name>A0A1W1WKJ7_SULTA</name>
<evidence type="ECO:0000313" key="2">
    <source>
        <dbReference type="Proteomes" id="UP000192660"/>
    </source>
</evidence>
<sequence>MDTEEIWVTPRHGAELAHCSPKIVENLMAEGVLPIRLVANPHGSQYAPMRLIPLNQLISWVHTHPKALNTRSTVRKGPATRLRDVAQRLRVLDDQRPWISLLLILLHWEGDSTQIRASLDQVLPLLWDLTPPSERQIRMSLHGPLIHFSFPHIGYAQFVHDWQPQDISLGSDTQSAKTEGRYYDRYVAQREPARYPPDLLLADLKSALNQLQPRWF</sequence>
<evidence type="ECO:0000313" key="1">
    <source>
        <dbReference type="EMBL" id="SMC06702.1"/>
    </source>
</evidence>
<protein>
    <submittedName>
        <fullName evidence="1">Uncharacterized protein</fullName>
    </submittedName>
</protein>
<gene>
    <name evidence="1" type="ORF">SAMN00768000_2970</name>
</gene>
<accession>A0A1W1WKJ7</accession>
<proteinExistence type="predicted"/>